<name>A0AAV2YST1_9STRA</name>
<dbReference type="InterPro" id="IPR053858">
    <property type="entry name" value="Arb2_dom"/>
</dbReference>
<gene>
    <name evidence="3" type="ORF">N0F65_004537</name>
</gene>
<feature type="region of interest" description="Disordered" evidence="1">
    <location>
        <begin position="744"/>
        <end position="783"/>
    </location>
</feature>
<comment type="caution">
    <text evidence="3">The sequence shown here is derived from an EMBL/GenBank/DDBJ whole genome shotgun (WGS) entry which is preliminary data.</text>
</comment>
<accession>A0AAV2YST1</accession>
<evidence type="ECO:0000259" key="2">
    <source>
        <dbReference type="Pfam" id="PF22749"/>
    </source>
</evidence>
<evidence type="ECO:0000313" key="4">
    <source>
        <dbReference type="Proteomes" id="UP001146120"/>
    </source>
</evidence>
<evidence type="ECO:0000256" key="1">
    <source>
        <dbReference type="SAM" id="MobiDB-lite"/>
    </source>
</evidence>
<evidence type="ECO:0000313" key="3">
    <source>
        <dbReference type="EMBL" id="DAZ98047.1"/>
    </source>
</evidence>
<feature type="domain" description="Arb2" evidence="2">
    <location>
        <begin position="104"/>
        <end position="304"/>
    </location>
</feature>
<reference evidence="3" key="2">
    <citation type="journal article" date="2023" name="Microbiol Resour">
        <title>Decontamination and Annotation of the Draft Genome Sequence of the Oomycete Lagenidium giganteum ARSEF 373.</title>
        <authorList>
            <person name="Morgan W.R."/>
            <person name="Tartar A."/>
        </authorList>
    </citation>
    <scope>NUCLEOTIDE SEQUENCE</scope>
    <source>
        <strain evidence="3">ARSEF 373</strain>
    </source>
</reference>
<organism evidence="3 4">
    <name type="scientific">Lagenidium giganteum</name>
    <dbReference type="NCBI Taxonomy" id="4803"/>
    <lineage>
        <taxon>Eukaryota</taxon>
        <taxon>Sar</taxon>
        <taxon>Stramenopiles</taxon>
        <taxon>Oomycota</taxon>
        <taxon>Peronosporomycetes</taxon>
        <taxon>Pythiales</taxon>
        <taxon>Pythiaceae</taxon>
    </lineage>
</organism>
<dbReference type="Pfam" id="PF22749">
    <property type="entry name" value="Arb2"/>
    <property type="match status" value="1"/>
</dbReference>
<protein>
    <recommendedName>
        <fullName evidence="2">Arb2 domain-containing protein</fullName>
    </recommendedName>
</protein>
<dbReference type="EMBL" id="DAKRPA010000118">
    <property type="protein sequence ID" value="DAZ98047.1"/>
    <property type="molecule type" value="Genomic_DNA"/>
</dbReference>
<dbReference type="GO" id="GO:0035197">
    <property type="term" value="F:siRNA binding"/>
    <property type="evidence" value="ECO:0007669"/>
    <property type="project" value="TreeGrafter"/>
</dbReference>
<feature type="compositionally biased region" description="Polar residues" evidence="1">
    <location>
        <begin position="663"/>
        <end position="676"/>
    </location>
</feature>
<dbReference type="InterPro" id="IPR048263">
    <property type="entry name" value="Arb2"/>
</dbReference>
<feature type="compositionally biased region" description="Basic and acidic residues" evidence="1">
    <location>
        <begin position="385"/>
        <end position="397"/>
    </location>
</feature>
<feature type="region of interest" description="Disordered" evidence="1">
    <location>
        <begin position="364"/>
        <end position="397"/>
    </location>
</feature>
<feature type="region of interest" description="Disordered" evidence="1">
    <location>
        <begin position="663"/>
        <end position="729"/>
    </location>
</feature>
<dbReference type="PANTHER" id="PTHR21357">
    <property type="entry name" value="FAM172 FAMILY PROTEIN HOMOLOG CG10038"/>
    <property type="match status" value="1"/>
</dbReference>
<reference evidence="3" key="1">
    <citation type="submission" date="2022-11" db="EMBL/GenBank/DDBJ databases">
        <authorList>
            <person name="Morgan W.R."/>
            <person name="Tartar A."/>
        </authorList>
    </citation>
    <scope>NUCLEOTIDE SEQUENCE</scope>
    <source>
        <strain evidence="3">ARSEF 373</strain>
    </source>
</reference>
<proteinExistence type="predicted"/>
<dbReference type="GO" id="GO:0005634">
    <property type="term" value="C:nucleus"/>
    <property type="evidence" value="ECO:0007669"/>
    <property type="project" value="TreeGrafter"/>
</dbReference>
<sequence>MSFRFPRWGRKKKKSPSNENNGHSANKYPPPPHTSARTTSGADQYGMPPPAPVSTNGTWTNGRGPALQFSHPLYAMDEEGMIHLKATGKGLDETDIAVHQDEIINAVVKFVQDSMRRELGFEEVYLPSADAPVKANVFVSPNYQTCKKLLVFVAVSRGLYPGLWSRGLVLHAGVKSGSMLDYFRKALDEGYGIIVANPNKNVIVLRDGKQRIQIPGSASPEEHMDSLWDKYIANTQARRVYFLGYSYGGVLIKYLLQSRGDQLMRRNGAIALIESSHRIEDGDSQSVKSILAHRTMYWESNDDPFQSKLDGDAPHRTGCTCLSAGRPPRAHSNHYYVTAFCINRIRDALFRFLDTRDAAVYIENERPSPDPPQSAPAAMGTLERQNSRRDNKFNNQGSEKHCNLRYAVISSEFPRPRLCKLPRPSPQPVMSAPATDNVIHFGDVIKLHTKSAHQEGAAGGCIGLMKDKLGRQQLLVVPPVDGTEFLEGEFIIAPVRGDKVPSNNTPLNYKQPFVLRTSDGHGYSVNNKTPGYNDIISLQPVGIKGEMYVTIEKEGYTGDTNVHDGDMNVIINVVDSNRIRTKYNKPLTHFTKAKTNATGGFVCCGAKGTQLTFKVCKVPGVKETRKYIEDPVYRRTSMDAEDPIKSDEMTAPEVVDDDVVDQANDSKTSSAASLPSQPDAEGNQDGDTKNNEQGSTPLSPASDATTAASDQPETAAATETKDTAEPAKTASIKAGDVVVSVPEPAQKEATQTPSTLTTIPIDSTPVATTTTPATSTTTTTTPAAPVVDKLTANVPQEPSSATVASEDGETVEQVEMGCIGKCSIM</sequence>
<feature type="compositionally biased region" description="Polar residues" evidence="1">
    <location>
        <begin position="748"/>
        <end position="761"/>
    </location>
</feature>
<feature type="compositionally biased region" description="Low complexity" evidence="1">
    <location>
        <begin position="763"/>
        <end position="783"/>
    </location>
</feature>
<dbReference type="PANTHER" id="PTHR21357:SF4">
    <property type="entry name" value="FAM172 FAMILY PROTEIN HOMOLOG CG10038"/>
    <property type="match status" value="1"/>
</dbReference>
<dbReference type="AlphaFoldDB" id="A0AAV2YST1"/>
<dbReference type="Proteomes" id="UP001146120">
    <property type="component" value="Unassembled WGS sequence"/>
</dbReference>
<feature type="compositionally biased region" description="Low complexity" evidence="1">
    <location>
        <begin position="695"/>
        <end position="718"/>
    </location>
</feature>
<feature type="region of interest" description="Disordered" evidence="1">
    <location>
        <begin position="1"/>
        <end position="62"/>
    </location>
</feature>
<dbReference type="GO" id="GO:0031048">
    <property type="term" value="P:regulatory ncRNA-mediated heterochromatin formation"/>
    <property type="evidence" value="ECO:0007669"/>
    <property type="project" value="TreeGrafter"/>
</dbReference>
<keyword evidence="4" id="KW-1185">Reference proteome</keyword>